<dbReference type="Gene3D" id="3.90.550.10">
    <property type="entry name" value="Spore Coat Polysaccharide Biosynthesis Protein SpsA, Chain A"/>
    <property type="match status" value="1"/>
</dbReference>
<dbReference type="InterPro" id="IPR029044">
    <property type="entry name" value="Nucleotide-diphossugar_trans"/>
</dbReference>
<evidence type="ECO:0000313" key="7">
    <source>
        <dbReference type="Proteomes" id="UP000437736"/>
    </source>
</evidence>
<dbReference type="SUPFAM" id="SSF53448">
    <property type="entry name" value="Nucleotide-diphospho-sugar transferases"/>
    <property type="match status" value="1"/>
</dbReference>
<accession>A0ABW9QT79</accession>
<evidence type="ECO:0000259" key="5">
    <source>
        <dbReference type="Pfam" id="PF00535"/>
    </source>
</evidence>
<keyword evidence="4" id="KW-0808">Transferase</keyword>
<organism evidence="6 7">
    <name type="scientific">Acidiferrimicrobium australe</name>
    <dbReference type="NCBI Taxonomy" id="2664430"/>
    <lineage>
        <taxon>Bacteria</taxon>
        <taxon>Bacillati</taxon>
        <taxon>Actinomycetota</taxon>
        <taxon>Acidimicrobiia</taxon>
        <taxon>Acidimicrobiales</taxon>
        <taxon>Acidimicrobiaceae</taxon>
        <taxon>Acidiferrimicrobium</taxon>
    </lineage>
</organism>
<evidence type="ECO:0000256" key="2">
    <source>
        <dbReference type="ARBA" id="ARBA00006739"/>
    </source>
</evidence>
<sequence>MRSVQALVLTHNSPSTLRRTVEALLAQERRPDAVVVVDNAGRVPAAVTLAELVADGAVRVLRCEDNTGPAGGWATALGHFLQSGLDAAWLLDDDIVAPPRTLTVLLEELDAGWSYVLPSVRQPSGAVTTYPAWHGVLLDRQIVERAGLPRADFFWWSEDTEYLMWRMAKLGHPLHVTDRVVVDHLKGRGARGNPPWAYYYEMRNSVYSHLWLLHGRGRWPRKVAGLTARALLEQRRWACLRLSALGAADGLLGRLGKREEFV</sequence>
<reference evidence="6 7" key="1">
    <citation type="submission" date="2019-11" db="EMBL/GenBank/DDBJ databases">
        <title>Acidiferrimicrobium australis gen. nov., sp. nov., an acidophilic and obligately heterotrophic, member of the Actinobacteria that catalyses dissimilatory oxido- reduction of iron isolated from metal-rich acidic water in Chile.</title>
        <authorList>
            <person name="Gonzalez D."/>
            <person name="Huber K."/>
            <person name="Hedrich S."/>
            <person name="Rojas-Villalobos C."/>
            <person name="Quatrini R."/>
            <person name="Dinamarca M.A."/>
            <person name="Schwarz A."/>
            <person name="Canales C."/>
            <person name="Nancucheo I."/>
        </authorList>
    </citation>
    <scope>NUCLEOTIDE SEQUENCE [LARGE SCALE GENOMIC DNA]</scope>
    <source>
        <strain evidence="6 7">USS-CCA1</strain>
    </source>
</reference>
<dbReference type="PANTHER" id="PTHR43179:SF12">
    <property type="entry name" value="GALACTOFURANOSYLTRANSFERASE GLFT2"/>
    <property type="match status" value="1"/>
</dbReference>
<evidence type="ECO:0000256" key="4">
    <source>
        <dbReference type="ARBA" id="ARBA00022679"/>
    </source>
</evidence>
<gene>
    <name evidence="6" type="ORF">GHK86_08180</name>
</gene>
<dbReference type="EMBL" id="WJHE01000364">
    <property type="protein sequence ID" value="MST32698.1"/>
    <property type="molecule type" value="Genomic_DNA"/>
</dbReference>
<proteinExistence type="inferred from homology"/>
<keyword evidence="3" id="KW-0328">Glycosyltransferase</keyword>
<comment type="caution">
    <text evidence="6">The sequence shown here is derived from an EMBL/GenBank/DDBJ whole genome shotgun (WGS) entry which is preliminary data.</text>
</comment>
<evidence type="ECO:0000313" key="6">
    <source>
        <dbReference type="EMBL" id="MST32698.1"/>
    </source>
</evidence>
<feature type="domain" description="Glycosyltransferase 2-like" evidence="5">
    <location>
        <begin position="8"/>
        <end position="131"/>
    </location>
</feature>
<comment type="pathway">
    <text evidence="1">Cell wall biogenesis; cell wall polysaccharide biosynthesis.</text>
</comment>
<dbReference type="PANTHER" id="PTHR43179">
    <property type="entry name" value="RHAMNOSYLTRANSFERASE WBBL"/>
    <property type="match status" value="1"/>
</dbReference>
<protein>
    <submittedName>
        <fullName evidence="6">Glycosyltransferase</fullName>
    </submittedName>
</protein>
<evidence type="ECO:0000256" key="1">
    <source>
        <dbReference type="ARBA" id="ARBA00004776"/>
    </source>
</evidence>
<comment type="similarity">
    <text evidence="2">Belongs to the glycosyltransferase 2 family.</text>
</comment>
<keyword evidence="7" id="KW-1185">Reference proteome</keyword>
<dbReference type="Proteomes" id="UP000437736">
    <property type="component" value="Unassembled WGS sequence"/>
</dbReference>
<name>A0ABW9QT79_9ACTN</name>
<dbReference type="InterPro" id="IPR001173">
    <property type="entry name" value="Glyco_trans_2-like"/>
</dbReference>
<dbReference type="Pfam" id="PF00535">
    <property type="entry name" value="Glycos_transf_2"/>
    <property type="match status" value="1"/>
</dbReference>
<evidence type="ECO:0000256" key="3">
    <source>
        <dbReference type="ARBA" id="ARBA00022676"/>
    </source>
</evidence>